<dbReference type="Pfam" id="PF00067">
    <property type="entry name" value="p450"/>
    <property type="match status" value="1"/>
</dbReference>
<keyword evidence="11" id="KW-1185">Reference proteome</keyword>
<sequence>MAELGKRLTIKLGELSGTEAFIWALVAFLGYRWVHMSARYVARLRHVRDIPSTPTLFFGFEKGPRTGLPHIPWVCPVNAYTPRQPWLKYERVRSDLIALPSLLSAHMAYLTASPRLAHIVSQNLDAFRKPTYLGRYTAMNVFGKNLLSAEDGDEHRRHATVIKRCFNECSMENVWDAMRRSLATMLTEEVEGLGNDGSVEDVRETMIRLTLLVIGSAGFGVDFPWTINETTDEDMPFAEALHMVEKSVMLQLLVPSWIMQNIPSAKLNRYALARKCFHAHLYTMYNAKRAELSADFHTEKNSRRDIPGDLMGSLVHSQLSVEEETRLEGGDRRLAGLTESEIIGNMCYLALYPEWQEEVHREVKAVCKSGMPGYGDLQRLPLCLAVCLEALRLRDVVVSNFKEATRDIIAPYSTWDEHGIISHHEHVIKQGSIVVIDQTAAQLNPFTWGSDRLNFNPRRHLAASYSRAIGFEGSGGRSPFVGFALGPRQCMGKRFAEVEMTSFISGVCSEYIIEPVGLNADESWEEMRTRMLDDTKEHLTLQPGRFAVRFVRR</sequence>
<dbReference type="GO" id="GO:0005506">
    <property type="term" value="F:iron ion binding"/>
    <property type="evidence" value="ECO:0007669"/>
    <property type="project" value="InterPro"/>
</dbReference>
<dbReference type="PANTHER" id="PTHR24305:SF166">
    <property type="entry name" value="CYTOCHROME P450 12A4, MITOCHONDRIAL-RELATED"/>
    <property type="match status" value="1"/>
</dbReference>
<dbReference type="PRINTS" id="PR00385">
    <property type="entry name" value="P450"/>
</dbReference>
<organism evidence="10 11">
    <name type="scientific">Kwoniella heveanensis BCC8398</name>
    <dbReference type="NCBI Taxonomy" id="1296120"/>
    <lineage>
        <taxon>Eukaryota</taxon>
        <taxon>Fungi</taxon>
        <taxon>Dikarya</taxon>
        <taxon>Basidiomycota</taxon>
        <taxon>Agaricomycotina</taxon>
        <taxon>Tremellomycetes</taxon>
        <taxon>Tremellales</taxon>
        <taxon>Cryptococcaceae</taxon>
        <taxon>Kwoniella</taxon>
    </lineage>
</organism>
<dbReference type="PANTHER" id="PTHR24305">
    <property type="entry name" value="CYTOCHROME P450"/>
    <property type="match status" value="1"/>
</dbReference>
<dbReference type="PRINTS" id="PR00463">
    <property type="entry name" value="EP450I"/>
</dbReference>
<dbReference type="STRING" id="1296120.A0A1B9GR58"/>
<proteinExistence type="inferred from homology"/>
<evidence type="ECO:0000256" key="1">
    <source>
        <dbReference type="ARBA" id="ARBA00001971"/>
    </source>
</evidence>
<feature type="binding site" description="axial binding residue" evidence="8">
    <location>
        <position position="490"/>
    </location>
    <ligand>
        <name>heme</name>
        <dbReference type="ChEBI" id="CHEBI:30413"/>
    </ligand>
    <ligandPart>
        <name>Fe</name>
        <dbReference type="ChEBI" id="CHEBI:18248"/>
    </ligandPart>
</feature>
<keyword evidence="9" id="KW-0472">Membrane</keyword>
<keyword evidence="9" id="KW-0812">Transmembrane</keyword>
<dbReference type="InterPro" id="IPR050121">
    <property type="entry name" value="Cytochrome_P450_monoxygenase"/>
</dbReference>
<dbReference type="Proteomes" id="UP000092666">
    <property type="component" value="Unassembled WGS sequence"/>
</dbReference>
<dbReference type="InterPro" id="IPR036396">
    <property type="entry name" value="Cyt_P450_sf"/>
</dbReference>
<keyword evidence="9" id="KW-1133">Transmembrane helix</keyword>
<evidence type="ECO:0000256" key="2">
    <source>
        <dbReference type="ARBA" id="ARBA00005179"/>
    </source>
</evidence>
<dbReference type="GO" id="GO:0004497">
    <property type="term" value="F:monooxygenase activity"/>
    <property type="evidence" value="ECO:0007669"/>
    <property type="project" value="UniProtKB-KW"/>
</dbReference>
<comment type="pathway">
    <text evidence="2">Secondary metabolite biosynthesis.</text>
</comment>
<keyword evidence="8" id="KW-0479">Metal-binding</keyword>
<evidence type="ECO:0000256" key="9">
    <source>
        <dbReference type="SAM" id="Phobius"/>
    </source>
</evidence>
<keyword evidence="4 8" id="KW-0349">Heme</keyword>
<evidence type="ECO:0000313" key="10">
    <source>
        <dbReference type="EMBL" id="OCF33552.1"/>
    </source>
</evidence>
<evidence type="ECO:0000313" key="11">
    <source>
        <dbReference type="Proteomes" id="UP000092666"/>
    </source>
</evidence>
<reference evidence="11" key="2">
    <citation type="submission" date="2013-12" db="EMBL/GenBank/DDBJ databases">
        <title>Evolution of pathogenesis and genome organization in the Tremellales.</title>
        <authorList>
            <person name="Cuomo C."/>
            <person name="Litvintseva A."/>
            <person name="Heitman J."/>
            <person name="Chen Y."/>
            <person name="Sun S."/>
            <person name="Springer D."/>
            <person name="Dromer F."/>
            <person name="Young S."/>
            <person name="Zeng Q."/>
            <person name="Chapman S."/>
            <person name="Gujja S."/>
            <person name="Saif S."/>
            <person name="Birren B."/>
        </authorList>
    </citation>
    <scope>NUCLEOTIDE SEQUENCE [LARGE SCALE GENOMIC DNA]</scope>
    <source>
        <strain evidence="11">BCC8398</strain>
    </source>
</reference>
<evidence type="ECO:0000256" key="6">
    <source>
        <dbReference type="ARBA" id="ARBA00023004"/>
    </source>
</evidence>
<evidence type="ECO:0000256" key="7">
    <source>
        <dbReference type="ARBA" id="ARBA00023033"/>
    </source>
</evidence>
<comment type="similarity">
    <text evidence="3">Belongs to the cytochrome P450 family.</text>
</comment>
<feature type="transmembrane region" description="Helical" evidence="9">
    <location>
        <begin position="20"/>
        <end position="42"/>
    </location>
</feature>
<dbReference type="InterPro" id="IPR001128">
    <property type="entry name" value="Cyt_P450"/>
</dbReference>
<comment type="cofactor">
    <cofactor evidence="1 8">
        <name>heme</name>
        <dbReference type="ChEBI" id="CHEBI:30413"/>
    </cofactor>
</comment>
<gene>
    <name evidence="10" type="ORF">I316_04624</name>
</gene>
<name>A0A1B9GR58_9TREE</name>
<evidence type="ECO:0000256" key="5">
    <source>
        <dbReference type="ARBA" id="ARBA00023002"/>
    </source>
</evidence>
<keyword evidence="7" id="KW-0503">Monooxygenase</keyword>
<accession>A0A1B9GR58</accession>
<dbReference type="Gene3D" id="1.10.630.10">
    <property type="entry name" value="Cytochrome P450"/>
    <property type="match status" value="1"/>
</dbReference>
<keyword evidence="6 8" id="KW-0408">Iron</keyword>
<dbReference type="SUPFAM" id="SSF48264">
    <property type="entry name" value="Cytochrome P450"/>
    <property type="match status" value="1"/>
</dbReference>
<dbReference type="GO" id="GO:0020037">
    <property type="term" value="F:heme binding"/>
    <property type="evidence" value="ECO:0007669"/>
    <property type="project" value="InterPro"/>
</dbReference>
<dbReference type="OrthoDB" id="1470350at2759"/>
<keyword evidence="5" id="KW-0560">Oxidoreductase</keyword>
<evidence type="ECO:0000256" key="8">
    <source>
        <dbReference type="PIRSR" id="PIRSR602401-1"/>
    </source>
</evidence>
<reference evidence="10 11" key="1">
    <citation type="submission" date="2013-07" db="EMBL/GenBank/DDBJ databases">
        <title>The Genome Sequence of Cryptococcus heveanensis BCC8398.</title>
        <authorList>
            <consortium name="The Broad Institute Genome Sequencing Platform"/>
            <person name="Cuomo C."/>
            <person name="Litvintseva A."/>
            <person name="Chen Y."/>
            <person name="Heitman J."/>
            <person name="Sun S."/>
            <person name="Springer D."/>
            <person name="Dromer F."/>
            <person name="Young S.K."/>
            <person name="Zeng Q."/>
            <person name="Gargeya S."/>
            <person name="Fitzgerald M."/>
            <person name="Abouelleil A."/>
            <person name="Alvarado L."/>
            <person name="Berlin A.M."/>
            <person name="Chapman S.B."/>
            <person name="Dewar J."/>
            <person name="Goldberg J."/>
            <person name="Griggs A."/>
            <person name="Gujja S."/>
            <person name="Hansen M."/>
            <person name="Howarth C."/>
            <person name="Imamovic A."/>
            <person name="Larimer J."/>
            <person name="McCowan C."/>
            <person name="Murphy C."/>
            <person name="Pearson M."/>
            <person name="Priest M."/>
            <person name="Roberts A."/>
            <person name="Saif S."/>
            <person name="Shea T."/>
            <person name="Sykes S."/>
            <person name="Wortman J."/>
            <person name="Nusbaum C."/>
            <person name="Birren B."/>
        </authorList>
    </citation>
    <scope>NUCLEOTIDE SEQUENCE [LARGE SCALE GENOMIC DNA]</scope>
    <source>
        <strain evidence="10 11">BCC8398</strain>
    </source>
</reference>
<dbReference type="GO" id="GO:0016705">
    <property type="term" value="F:oxidoreductase activity, acting on paired donors, with incorporation or reduction of molecular oxygen"/>
    <property type="evidence" value="ECO:0007669"/>
    <property type="project" value="InterPro"/>
</dbReference>
<dbReference type="InterPro" id="IPR002401">
    <property type="entry name" value="Cyt_P450_E_grp-I"/>
</dbReference>
<dbReference type="EMBL" id="KI669504">
    <property type="protein sequence ID" value="OCF33552.1"/>
    <property type="molecule type" value="Genomic_DNA"/>
</dbReference>
<evidence type="ECO:0000256" key="3">
    <source>
        <dbReference type="ARBA" id="ARBA00010617"/>
    </source>
</evidence>
<evidence type="ECO:0000256" key="4">
    <source>
        <dbReference type="ARBA" id="ARBA00022617"/>
    </source>
</evidence>
<evidence type="ECO:0008006" key="12">
    <source>
        <dbReference type="Google" id="ProtNLM"/>
    </source>
</evidence>
<protein>
    <recommendedName>
        <fullName evidence="12">Cytochrome P450</fullName>
    </recommendedName>
</protein>
<dbReference type="AlphaFoldDB" id="A0A1B9GR58"/>